<dbReference type="EMBL" id="SGXE01000002">
    <property type="protein sequence ID" value="RZS93583.1"/>
    <property type="molecule type" value="Genomic_DNA"/>
</dbReference>
<comment type="caution">
    <text evidence="1">The sequence shown here is derived from an EMBL/GenBank/DDBJ whole genome shotgun (WGS) entry which is preliminary data.</text>
</comment>
<proteinExistence type="predicted"/>
<sequence length="155" mass="18303">MIKINKSNYEFYKEIFTIIWEFEAKYAKMDPKAEFSPVNVLRNWEKESESLARKGLREGLRDSLTGLKDLPNDLKTELNNNLTSKKFPSLNILTSQIKNLPKKVLEKKKIKNLDEYYIIKEVLNDLEYGITESQRTELNKIFGEFERNYIEKNAS</sequence>
<dbReference type="AlphaFoldDB" id="A0A4Q7P182"/>
<organism evidence="1 2">
    <name type="scientific">Aquimarina brevivitae</name>
    <dbReference type="NCBI Taxonomy" id="323412"/>
    <lineage>
        <taxon>Bacteria</taxon>
        <taxon>Pseudomonadati</taxon>
        <taxon>Bacteroidota</taxon>
        <taxon>Flavobacteriia</taxon>
        <taxon>Flavobacteriales</taxon>
        <taxon>Flavobacteriaceae</taxon>
        <taxon>Aquimarina</taxon>
    </lineage>
</organism>
<gene>
    <name evidence="1" type="ORF">EV197_2163</name>
</gene>
<accession>A0A4Q7P182</accession>
<evidence type="ECO:0000313" key="1">
    <source>
        <dbReference type="EMBL" id="RZS93583.1"/>
    </source>
</evidence>
<protein>
    <submittedName>
        <fullName evidence="1">Uncharacterized protein</fullName>
    </submittedName>
</protein>
<name>A0A4Q7P182_9FLAO</name>
<reference evidence="1 2" key="1">
    <citation type="submission" date="2019-02" db="EMBL/GenBank/DDBJ databases">
        <title>Genomic Encyclopedia of Type Strains, Phase IV (KMG-IV): sequencing the most valuable type-strain genomes for metagenomic binning, comparative biology and taxonomic classification.</title>
        <authorList>
            <person name="Goeker M."/>
        </authorList>
    </citation>
    <scope>NUCLEOTIDE SEQUENCE [LARGE SCALE GENOMIC DNA]</scope>
    <source>
        <strain evidence="1 2">DSM 17196</strain>
    </source>
</reference>
<keyword evidence="2" id="KW-1185">Reference proteome</keyword>
<evidence type="ECO:0000313" key="2">
    <source>
        <dbReference type="Proteomes" id="UP000292262"/>
    </source>
</evidence>
<dbReference type="Proteomes" id="UP000292262">
    <property type="component" value="Unassembled WGS sequence"/>
</dbReference>
<dbReference type="OrthoDB" id="1445442at2"/>